<dbReference type="PANTHER" id="PTHR30146">
    <property type="entry name" value="LACI-RELATED TRANSCRIPTIONAL REPRESSOR"/>
    <property type="match status" value="1"/>
</dbReference>
<evidence type="ECO:0000313" key="6">
    <source>
        <dbReference type="Proteomes" id="UP000693672"/>
    </source>
</evidence>
<keyword evidence="1" id="KW-0805">Transcription regulation</keyword>
<dbReference type="RefSeq" id="WP_218091567.1">
    <property type="nucleotide sequence ID" value="NZ_CAJVAS010000005.1"/>
</dbReference>
<feature type="domain" description="HTH lacI-type" evidence="4">
    <location>
        <begin position="2"/>
        <end position="56"/>
    </location>
</feature>
<comment type="caution">
    <text evidence="5">The sequence shown here is derived from an EMBL/GenBank/DDBJ whole genome shotgun (WGS) entry which is preliminary data.</text>
</comment>
<dbReference type="SMART" id="SM00354">
    <property type="entry name" value="HTH_LACI"/>
    <property type="match status" value="1"/>
</dbReference>
<organism evidence="5 6">
    <name type="scientific">Paenibacillus solanacearum</name>
    <dbReference type="NCBI Taxonomy" id="2048548"/>
    <lineage>
        <taxon>Bacteria</taxon>
        <taxon>Bacillati</taxon>
        <taxon>Bacillota</taxon>
        <taxon>Bacilli</taxon>
        <taxon>Bacillales</taxon>
        <taxon>Paenibacillaceae</taxon>
        <taxon>Paenibacillus</taxon>
    </lineage>
</organism>
<dbReference type="AlphaFoldDB" id="A0A916NPJ4"/>
<keyword evidence="6" id="KW-1185">Reference proteome</keyword>
<keyword evidence="2" id="KW-0238">DNA-binding</keyword>
<dbReference type="EMBL" id="CAJVAS010000005">
    <property type="protein sequence ID" value="CAG7615092.1"/>
    <property type="molecule type" value="Genomic_DNA"/>
</dbReference>
<keyword evidence="3" id="KW-0804">Transcription</keyword>
<evidence type="ECO:0000256" key="3">
    <source>
        <dbReference type="ARBA" id="ARBA00023163"/>
    </source>
</evidence>
<protein>
    <submittedName>
        <fullName evidence="5">HTH-type transcriptional repressor CytR</fullName>
    </submittedName>
</protein>
<evidence type="ECO:0000313" key="5">
    <source>
        <dbReference type="EMBL" id="CAG7615092.1"/>
    </source>
</evidence>
<sequence>MSSVKEVAARANVSVATVSRVLNHDPSVKAVNRQKVMRAIEELQYKPNVLAKNLRKQSSNTIAMVMPTIANPFYAGIVRGAQEAIRNSGYHMILGTTGWQADTYENMLSTSQVDGIIILSSWANKKVIQKLNENYPVVMCNEYFDDIHITYVAIDNRKAGYDAACELIRRGCRNIVYITGSKKSSSVGDRLTGYKEALSEAGIDFRPELIVKPHQGNGEDGQLVGILNELVDQGIAIDGLLTHSDLMAAFVLKGIRDKAIRLAEEVGMISFDGTFLTEISNPGVTAIVQPAYELGFSSVKLLLQKIQNKEINTSGRHILDHQLVVRET</sequence>
<dbReference type="CDD" id="cd01392">
    <property type="entry name" value="HTH_LacI"/>
    <property type="match status" value="1"/>
</dbReference>
<evidence type="ECO:0000256" key="1">
    <source>
        <dbReference type="ARBA" id="ARBA00023015"/>
    </source>
</evidence>
<dbReference type="InterPro" id="IPR000843">
    <property type="entry name" value="HTH_LacI"/>
</dbReference>
<gene>
    <name evidence="5" type="primary">cytR_1</name>
    <name evidence="5" type="ORF">PAESOLCIP111_01778</name>
</gene>
<dbReference type="Pfam" id="PF00532">
    <property type="entry name" value="Peripla_BP_1"/>
    <property type="match status" value="1"/>
</dbReference>
<dbReference type="GO" id="GO:0000976">
    <property type="term" value="F:transcription cis-regulatory region binding"/>
    <property type="evidence" value="ECO:0007669"/>
    <property type="project" value="TreeGrafter"/>
</dbReference>
<dbReference type="InterPro" id="IPR001761">
    <property type="entry name" value="Peripla_BP/Lac1_sug-bd_dom"/>
</dbReference>
<dbReference type="GO" id="GO:0003700">
    <property type="term" value="F:DNA-binding transcription factor activity"/>
    <property type="evidence" value="ECO:0007669"/>
    <property type="project" value="TreeGrafter"/>
</dbReference>
<proteinExistence type="predicted"/>
<dbReference type="PROSITE" id="PS50932">
    <property type="entry name" value="HTH_LACI_2"/>
    <property type="match status" value="1"/>
</dbReference>
<evidence type="ECO:0000259" key="4">
    <source>
        <dbReference type="PROSITE" id="PS50932"/>
    </source>
</evidence>
<dbReference type="PANTHER" id="PTHR30146:SF109">
    <property type="entry name" value="HTH-TYPE TRANSCRIPTIONAL REGULATOR GALS"/>
    <property type="match status" value="1"/>
</dbReference>
<dbReference type="Pfam" id="PF00356">
    <property type="entry name" value="LacI"/>
    <property type="match status" value="1"/>
</dbReference>
<reference evidence="5" key="1">
    <citation type="submission" date="2021-06" db="EMBL/GenBank/DDBJ databases">
        <authorList>
            <person name="Criscuolo A."/>
        </authorList>
    </citation>
    <scope>NUCLEOTIDE SEQUENCE</scope>
    <source>
        <strain evidence="5">CIP111600</strain>
    </source>
</reference>
<name>A0A916NPJ4_9BACL</name>
<dbReference type="Proteomes" id="UP000693672">
    <property type="component" value="Unassembled WGS sequence"/>
</dbReference>
<dbReference type="PROSITE" id="PS00356">
    <property type="entry name" value="HTH_LACI_1"/>
    <property type="match status" value="1"/>
</dbReference>
<evidence type="ECO:0000256" key="2">
    <source>
        <dbReference type="ARBA" id="ARBA00023125"/>
    </source>
</evidence>
<accession>A0A916NPJ4</accession>